<sequence>MITQDAREKFKQYPVIAAARTPEDFRCALESRVRVVFMVGGDVFKVKNEIKAIKASGRLIFFHMDLVAGIGKDGSGIRFAKEAFEIDGIQSTKTHMLKLAKQEKLMTSHRIFLMDYQALQSGLHMIKESQPDFIELTPGIVPRIVRKVSDDFDQPIISSGLVSRAADVKILQEAGAQNIVCSARDLWFL</sequence>
<dbReference type="Pfam" id="PF04309">
    <property type="entry name" value="G3P_antiterm"/>
    <property type="match status" value="1"/>
</dbReference>
<name>A0A1H3JVV1_EUBBA</name>
<dbReference type="GO" id="GO:0006355">
    <property type="term" value="P:regulation of DNA-templated transcription"/>
    <property type="evidence" value="ECO:0007669"/>
    <property type="project" value="InterPro"/>
</dbReference>
<dbReference type="EMBL" id="FNOU01000034">
    <property type="protein sequence ID" value="SDY43635.1"/>
    <property type="molecule type" value="Genomic_DNA"/>
</dbReference>
<dbReference type="AlphaFoldDB" id="A0A1H3JVV1"/>
<dbReference type="GO" id="GO:0006071">
    <property type="term" value="P:glycerol metabolic process"/>
    <property type="evidence" value="ECO:0007669"/>
    <property type="project" value="InterPro"/>
</dbReference>
<dbReference type="SUPFAM" id="SSF110391">
    <property type="entry name" value="GlpP-like"/>
    <property type="match status" value="1"/>
</dbReference>
<organism evidence="1 2">
    <name type="scientific">Eubacterium barkeri</name>
    <name type="common">Clostridium barkeri</name>
    <dbReference type="NCBI Taxonomy" id="1528"/>
    <lineage>
        <taxon>Bacteria</taxon>
        <taxon>Bacillati</taxon>
        <taxon>Bacillota</taxon>
        <taxon>Clostridia</taxon>
        <taxon>Eubacteriales</taxon>
        <taxon>Eubacteriaceae</taxon>
        <taxon>Eubacterium</taxon>
    </lineage>
</organism>
<dbReference type="STRING" id="1528.SAMN04488579_13414"/>
<dbReference type="InterPro" id="IPR013785">
    <property type="entry name" value="Aldolase_TIM"/>
</dbReference>
<dbReference type="Proteomes" id="UP000199652">
    <property type="component" value="Unassembled WGS sequence"/>
</dbReference>
<dbReference type="PIRSF" id="PIRSF016897">
    <property type="entry name" value="GlpP"/>
    <property type="match status" value="1"/>
</dbReference>
<evidence type="ECO:0000313" key="1">
    <source>
        <dbReference type="EMBL" id="SDY43635.1"/>
    </source>
</evidence>
<reference evidence="2" key="1">
    <citation type="submission" date="2016-10" db="EMBL/GenBank/DDBJ databases">
        <authorList>
            <person name="Varghese N."/>
            <person name="Submissions S."/>
        </authorList>
    </citation>
    <scope>NUCLEOTIDE SEQUENCE [LARGE SCALE GENOMIC DNA]</scope>
    <source>
        <strain evidence="2">VPI 5359</strain>
    </source>
</reference>
<dbReference type="Gene3D" id="3.20.20.70">
    <property type="entry name" value="Aldolase class I"/>
    <property type="match status" value="1"/>
</dbReference>
<protein>
    <submittedName>
        <fullName evidence="1">Glycerol uptake operon antiterminator</fullName>
    </submittedName>
</protein>
<dbReference type="PANTHER" id="PTHR35787:SF1">
    <property type="entry name" value="GLYCEROL UPTAKE OPERON ANTITERMINATOR REGULATORY PROTEIN"/>
    <property type="match status" value="1"/>
</dbReference>
<gene>
    <name evidence="1" type="ORF">SAMN04488579_13414</name>
</gene>
<dbReference type="PANTHER" id="PTHR35787">
    <property type="entry name" value="GLYCEROL UPTAKE OPERON ANTITERMINATOR REGULATORY PROTEIN"/>
    <property type="match status" value="1"/>
</dbReference>
<evidence type="ECO:0000313" key="2">
    <source>
        <dbReference type="Proteomes" id="UP000199652"/>
    </source>
</evidence>
<dbReference type="InterPro" id="IPR006699">
    <property type="entry name" value="GlpP"/>
</dbReference>
<keyword evidence="2" id="KW-1185">Reference proteome</keyword>
<proteinExistence type="predicted"/>
<dbReference type="RefSeq" id="WP_176770956.1">
    <property type="nucleotide sequence ID" value="NZ_FNOU01000034.1"/>
</dbReference>
<accession>A0A1H3JVV1</accession>